<feature type="transmembrane region" description="Helical" evidence="10">
    <location>
        <begin position="38"/>
        <end position="58"/>
    </location>
</feature>
<feature type="transmembrane region" description="Helical" evidence="10">
    <location>
        <begin position="174"/>
        <end position="193"/>
    </location>
</feature>
<evidence type="ECO:0000256" key="6">
    <source>
        <dbReference type="ARBA" id="ARBA00022692"/>
    </source>
</evidence>
<feature type="transmembrane region" description="Helical" evidence="10">
    <location>
        <begin position="230"/>
        <end position="252"/>
    </location>
</feature>
<comment type="subcellular location">
    <subcellularLocation>
        <location evidence="1">Cell membrane</location>
        <topology evidence="1">Multi-pass membrane protein</topology>
    </subcellularLocation>
</comment>
<keyword evidence="9 10" id="KW-0472">Membrane</keyword>
<feature type="transmembrane region" description="Helical" evidence="10">
    <location>
        <begin position="118"/>
        <end position="137"/>
    </location>
</feature>
<protein>
    <submittedName>
        <fullName evidence="12">O-antigen export system permease protein RfbD</fullName>
    </submittedName>
</protein>
<dbReference type="GO" id="GO:0140359">
    <property type="term" value="F:ABC-type transporter activity"/>
    <property type="evidence" value="ECO:0007669"/>
    <property type="project" value="InterPro"/>
</dbReference>
<keyword evidence="8" id="KW-0625">Polysaccharide transport</keyword>
<dbReference type="InterPro" id="IPR013525">
    <property type="entry name" value="ABC2_TM"/>
</dbReference>
<dbReference type="GO" id="GO:0015774">
    <property type="term" value="P:polysaccharide transport"/>
    <property type="evidence" value="ECO:0007669"/>
    <property type="project" value="UniProtKB-KW"/>
</dbReference>
<evidence type="ECO:0000313" key="13">
    <source>
        <dbReference type="Proteomes" id="UP000190837"/>
    </source>
</evidence>
<dbReference type="PRINTS" id="PR00164">
    <property type="entry name" value="ABC2TRNSPORT"/>
</dbReference>
<dbReference type="GO" id="GO:0015920">
    <property type="term" value="P:lipopolysaccharide transport"/>
    <property type="evidence" value="ECO:0007669"/>
    <property type="project" value="TreeGrafter"/>
</dbReference>
<dbReference type="EMBL" id="FKLO01000050">
    <property type="protein sequence ID" value="SAY96903.1"/>
    <property type="molecule type" value="Genomic_DNA"/>
</dbReference>
<name>A0A1C3HP62_9GAMM</name>
<evidence type="ECO:0000259" key="11">
    <source>
        <dbReference type="Pfam" id="PF01061"/>
    </source>
</evidence>
<evidence type="ECO:0000256" key="1">
    <source>
        <dbReference type="ARBA" id="ARBA00004651"/>
    </source>
</evidence>
<feature type="domain" description="ABC-2 type transporter transmembrane" evidence="11">
    <location>
        <begin position="18"/>
        <end position="220"/>
    </location>
</feature>
<evidence type="ECO:0000313" key="12">
    <source>
        <dbReference type="EMBL" id="SAY96903.1"/>
    </source>
</evidence>
<organism evidence="12 13">
    <name type="scientific">Cardiobacterium hominis</name>
    <dbReference type="NCBI Taxonomy" id="2718"/>
    <lineage>
        <taxon>Bacteria</taxon>
        <taxon>Pseudomonadati</taxon>
        <taxon>Pseudomonadota</taxon>
        <taxon>Gammaproteobacteria</taxon>
        <taxon>Cardiobacteriales</taxon>
        <taxon>Cardiobacteriaceae</taxon>
        <taxon>Cardiobacterium</taxon>
    </lineage>
</organism>
<evidence type="ECO:0000256" key="3">
    <source>
        <dbReference type="ARBA" id="ARBA00022448"/>
    </source>
</evidence>
<evidence type="ECO:0000256" key="2">
    <source>
        <dbReference type="ARBA" id="ARBA00007783"/>
    </source>
</evidence>
<evidence type="ECO:0000256" key="5">
    <source>
        <dbReference type="ARBA" id="ARBA00022597"/>
    </source>
</evidence>
<keyword evidence="6 10" id="KW-0812">Transmembrane</keyword>
<dbReference type="InterPro" id="IPR000412">
    <property type="entry name" value="ABC_2_transport"/>
</dbReference>
<comment type="similarity">
    <text evidence="2">Belongs to the ABC-2 integral membrane protein family.</text>
</comment>
<dbReference type="AlphaFoldDB" id="A0A1C3HP62"/>
<keyword evidence="4" id="KW-1003">Cell membrane</keyword>
<evidence type="ECO:0000256" key="8">
    <source>
        <dbReference type="ARBA" id="ARBA00023047"/>
    </source>
</evidence>
<sequence length="261" mass="29621">MNTSAWADIRQGIAGFRLWQSLARQDIRLKYRRSTLGPFWITLSMAVTVSAMGPLYGALFSTDLAAFVPHLALGLIFWAFIAGSISEYAETFTANEHILKQSYLPLSALVMRVFYRQLLILLHNLLIYPFVMLFLGLGVNANIFWLLPAFVLVSLNIIWLGLIIAIFCTRFRDMMPVIQSIVTLLFFVTPIIWQLHQLPEGRLHIAQMNPFTSLITLLRDPVLGVMPAPLYWQVAAAFALVGTALAVWVFSLTRKKITYWL</sequence>
<dbReference type="GO" id="GO:0043190">
    <property type="term" value="C:ATP-binding cassette (ABC) transporter complex"/>
    <property type="evidence" value="ECO:0007669"/>
    <property type="project" value="InterPro"/>
</dbReference>
<feature type="transmembrane region" description="Helical" evidence="10">
    <location>
        <begin position="143"/>
        <end position="167"/>
    </location>
</feature>
<evidence type="ECO:0000256" key="4">
    <source>
        <dbReference type="ARBA" id="ARBA00022475"/>
    </source>
</evidence>
<keyword evidence="5" id="KW-0762">Sugar transport</keyword>
<accession>A0A1C3HP62</accession>
<evidence type="ECO:0000256" key="9">
    <source>
        <dbReference type="ARBA" id="ARBA00023136"/>
    </source>
</evidence>
<reference evidence="13" key="1">
    <citation type="submission" date="2016-04" db="EMBL/GenBank/DDBJ databases">
        <authorList>
            <person name="Tagini F."/>
        </authorList>
    </citation>
    <scope>NUCLEOTIDE SEQUENCE [LARGE SCALE GENOMIC DNA]</scope>
    <source>
        <strain evidence="13">CHUV0807</strain>
    </source>
</reference>
<dbReference type="RefSeq" id="WP_079540914.1">
    <property type="nucleotide sequence ID" value="NZ_CALFOW010000162.1"/>
</dbReference>
<evidence type="ECO:0000256" key="7">
    <source>
        <dbReference type="ARBA" id="ARBA00022989"/>
    </source>
</evidence>
<dbReference type="PANTHER" id="PTHR30413:SF10">
    <property type="entry name" value="CAPSULE POLYSACCHARIDE EXPORT INNER-MEMBRANE PROTEIN CTRC"/>
    <property type="match status" value="1"/>
</dbReference>
<dbReference type="PANTHER" id="PTHR30413">
    <property type="entry name" value="INNER MEMBRANE TRANSPORT PERMEASE"/>
    <property type="match status" value="1"/>
</dbReference>
<dbReference type="Pfam" id="PF01061">
    <property type="entry name" value="ABC2_membrane"/>
    <property type="match status" value="1"/>
</dbReference>
<keyword evidence="3" id="KW-0813">Transport</keyword>
<dbReference type="Proteomes" id="UP000190837">
    <property type="component" value="Unassembled WGS sequence"/>
</dbReference>
<proteinExistence type="inferred from homology"/>
<evidence type="ECO:0000256" key="10">
    <source>
        <dbReference type="SAM" id="Phobius"/>
    </source>
</evidence>
<gene>
    <name evidence="12" type="ORF">CHUV0807_1515</name>
</gene>
<keyword evidence="7 10" id="KW-1133">Transmembrane helix</keyword>
<feature type="transmembrane region" description="Helical" evidence="10">
    <location>
        <begin position="64"/>
        <end position="85"/>
    </location>
</feature>